<dbReference type="GeneID" id="54405625"/>
<evidence type="ECO:0000256" key="4">
    <source>
        <dbReference type="ARBA" id="ARBA00023136"/>
    </source>
</evidence>
<dbReference type="GO" id="GO:0016020">
    <property type="term" value="C:membrane"/>
    <property type="evidence" value="ECO:0007669"/>
    <property type="project" value="UniProtKB-SubCell"/>
</dbReference>
<comment type="subcellular location">
    <subcellularLocation>
        <location evidence="1">Membrane</location>
        <topology evidence="1">Single-pass membrane protein</topology>
    </subcellularLocation>
</comment>
<evidence type="ECO:0000313" key="7">
    <source>
        <dbReference type="EMBL" id="KAF2126043.1"/>
    </source>
</evidence>
<dbReference type="Proteomes" id="UP000799771">
    <property type="component" value="Unassembled WGS sequence"/>
</dbReference>
<name>A0A6A6A4G4_9PLEO</name>
<evidence type="ECO:0000256" key="2">
    <source>
        <dbReference type="ARBA" id="ARBA00022692"/>
    </source>
</evidence>
<dbReference type="PANTHER" id="PTHR15549">
    <property type="entry name" value="PAIRED IMMUNOGLOBULIN-LIKE TYPE 2 RECEPTOR"/>
    <property type="match status" value="1"/>
</dbReference>
<keyword evidence="3 6" id="KW-1133">Transmembrane helix</keyword>
<feature type="compositionally biased region" description="Polar residues" evidence="5">
    <location>
        <begin position="214"/>
        <end position="228"/>
    </location>
</feature>
<dbReference type="PANTHER" id="PTHR15549:SF6">
    <property type="entry name" value="MID2 DOMAIN-CONTAINING PROTEIN"/>
    <property type="match status" value="1"/>
</dbReference>
<feature type="transmembrane region" description="Helical" evidence="6">
    <location>
        <begin position="236"/>
        <end position="257"/>
    </location>
</feature>
<evidence type="ECO:0000256" key="6">
    <source>
        <dbReference type="SAM" id="Phobius"/>
    </source>
</evidence>
<gene>
    <name evidence="7" type="ORF">P153DRAFT_323007</name>
</gene>
<dbReference type="OrthoDB" id="4158815at2759"/>
<evidence type="ECO:0000256" key="1">
    <source>
        <dbReference type="ARBA" id="ARBA00004167"/>
    </source>
</evidence>
<protein>
    <submittedName>
        <fullName evidence="7">Uncharacterized protein</fullName>
    </submittedName>
</protein>
<dbReference type="EMBL" id="ML977514">
    <property type="protein sequence ID" value="KAF2126043.1"/>
    <property type="molecule type" value="Genomic_DNA"/>
</dbReference>
<evidence type="ECO:0000256" key="5">
    <source>
        <dbReference type="SAM" id="MobiDB-lite"/>
    </source>
</evidence>
<accession>A0A6A6A4G4</accession>
<dbReference type="AlphaFoldDB" id="A0A6A6A4G4"/>
<dbReference type="InterPro" id="IPR051694">
    <property type="entry name" value="Immunoregulatory_rcpt-like"/>
</dbReference>
<evidence type="ECO:0000313" key="8">
    <source>
        <dbReference type="Proteomes" id="UP000799771"/>
    </source>
</evidence>
<organism evidence="7 8">
    <name type="scientific">Dothidotthia symphoricarpi CBS 119687</name>
    <dbReference type="NCBI Taxonomy" id="1392245"/>
    <lineage>
        <taxon>Eukaryota</taxon>
        <taxon>Fungi</taxon>
        <taxon>Dikarya</taxon>
        <taxon>Ascomycota</taxon>
        <taxon>Pezizomycotina</taxon>
        <taxon>Dothideomycetes</taxon>
        <taxon>Pleosporomycetidae</taxon>
        <taxon>Pleosporales</taxon>
        <taxon>Dothidotthiaceae</taxon>
        <taxon>Dothidotthia</taxon>
    </lineage>
</organism>
<proteinExistence type="predicted"/>
<sequence length="326" mass="34322">MSAPEVDTNQWYYLYVNNNKDSAMLGSPLYSEDGTRGAVFFNATDTSADNMRWQIFPVSVNSSVVYTFRSKRGGSNAFIGTAFNSAEDTEGNTQPGMVRGDVADTSVYWTFGAWGDGTWWLSNAQNGTGYHMTRKPSTLMAMDPNITAPQNGQRWGLSPIAKINDPAYSSINLLGATAMAATTTSSTPSSTSTSTSVSVSASASSSTSPSPSAGTNAVSGESTGNTPSGLSTGAKAGIGAGVGVAVLIALVVLALFLRKRKQRRAAYTPPPSYNNPQEVAGAPLTKYELYHDGATKHEMPNSGHDVAEIMSQDRPVELPGSTVTKK</sequence>
<dbReference type="GO" id="GO:0071944">
    <property type="term" value="C:cell periphery"/>
    <property type="evidence" value="ECO:0007669"/>
    <property type="project" value="UniProtKB-ARBA"/>
</dbReference>
<feature type="compositionally biased region" description="Low complexity" evidence="5">
    <location>
        <begin position="183"/>
        <end position="213"/>
    </location>
</feature>
<keyword evidence="2 6" id="KW-0812">Transmembrane</keyword>
<evidence type="ECO:0000256" key="3">
    <source>
        <dbReference type="ARBA" id="ARBA00022989"/>
    </source>
</evidence>
<feature type="region of interest" description="Disordered" evidence="5">
    <location>
        <begin position="183"/>
        <end position="228"/>
    </location>
</feature>
<keyword evidence="4 6" id="KW-0472">Membrane</keyword>
<feature type="region of interest" description="Disordered" evidence="5">
    <location>
        <begin position="293"/>
        <end position="326"/>
    </location>
</feature>
<reference evidence="7" key="1">
    <citation type="journal article" date="2020" name="Stud. Mycol.">
        <title>101 Dothideomycetes genomes: a test case for predicting lifestyles and emergence of pathogens.</title>
        <authorList>
            <person name="Haridas S."/>
            <person name="Albert R."/>
            <person name="Binder M."/>
            <person name="Bloem J."/>
            <person name="Labutti K."/>
            <person name="Salamov A."/>
            <person name="Andreopoulos B."/>
            <person name="Baker S."/>
            <person name="Barry K."/>
            <person name="Bills G."/>
            <person name="Bluhm B."/>
            <person name="Cannon C."/>
            <person name="Castanera R."/>
            <person name="Culley D."/>
            <person name="Daum C."/>
            <person name="Ezra D."/>
            <person name="Gonzalez J."/>
            <person name="Henrissat B."/>
            <person name="Kuo A."/>
            <person name="Liang C."/>
            <person name="Lipzen A."/>
            <person name="Lutzoni F."/>
            <person name="Magnuson J."/>
            <person name="Mondo S."/>
            <person name="Nolan M."/>
            <person name="Ohm R."/>
            <person name="Pangilinan J."/>
            <person name="Park H.-J."/>
            <person name="Ramirez L."/>
            <person name="Alfaro M."/>
            <person name="Sun H."/>
            <person name="Tritt A."/>
            <person name="Yoshinaga Y."/>
            <person name="Zwiers L.-H."/>
            <person name="Turgeon B."/>
            <person name="Goodwin S."/>
            <person name="Spatafora J."/>
            <person name="Crous P."/>
            <person name="Grigoriev I."/>
        </authorList>
    </citation>
    <scope>NUCLEOTIDE SEQUENCE</scope>
    <source>
        <strain evidence="7">CBS 119687</strain>
    </source>
</reference>
<keyword evidence="8" id="KW-1185">Reference proteome</keyword>
<dbReference type="RefSeq" id="XP_033520435.1">
    <property type="nucleotide sequence ID" value="XM_033665193.1"/>
</dbReference>